<name>A0A9P0GZJ2_NEZVI</name>
<reference evidence="1" key="1">
    <citation type="submission" date="2022-01" db="EMBL/GenBank/DDBJ databases">
        <authorList>
            <person name="King R."/>
        </authorList>
    </citation>
    <scope>NUCLEOTIDE SEQUENCE</scope>
</reference>
<evidence type="ECO:0000313" key="2">
    <source>
        <dbReference type="Proteomes" id="UP001152798"/>
    </source>
</evidence>
<evidence type="ECO:0000313" key="1">
    <source>
        <dbReference type="EMBL" id="CAH1391963.1"/>
    </source>
</evidence>
<accession>A0A9P0GZJ2</accession>
<organism evidence="1 2">
    <name type="scientific">Nezara viridula</name>
    <name type="common">Southern green stink bug</name>
    <name type="synonym">Cimex viridulus</name>
    <dbReference type="NCBI Taxonomy" id="85310"/>
    <lineage>
        <taxon>Eukaryota</taxon>
        <taxon>Metazoa</taxon>
        <taxon>Ecdysozoa</taxon>
        <taxon>Arthropoda</taxon>
        <taxon>Hexapoda</taxon>
        <taxon>Insecta</taxon>
        <taxon>Pterygota</taxon>
        <taxon>Neoptera</taxon>
        <taxon>Paraneoptera</taxon>
        <taxon>Hemiptera</taxon>
        <taxon>Heteroptera</taxon>
        <taxon>Panheteroptera</taxon>
        <taxon>Pentatomomorpha</taxon>
        <taxon>Pentatomoidea</taxon>
        <taxon>Pentatomidae</taxon>
        <taxon>Pentatominae</taxon>
        <taxon>Nezara</taxon>
    </lineage>
</organism>
<proteinExistence type="predicted"/>
<sequence>MLLQLGNLADFLSSGGLDATVKDNITMSLVASTTEVIQSAYWKRVLPIPDDGLLSPLMPCLTPVTKLLSVIRVPTWGRPSALRGQISCRSYRLALRPLDTIGSSLFVRDRLSLYGNSGDSNDSL</sequence>
<keyword evidence="2" id="KW-1185">Reference proteome</keyword>
<protein>
    <submittedName>
        <fullName evidence="1">Uncharacterized protein</fullName>
    </submittedName>
</protein>
<dbReference type="Proteomes" id="UP001152798">
    <property type="component" value="Chromosome 1"/>
</dbReference>
<dbReference type="AlphaFoldDB" id="A0A9P0GZJ2"/>
<dbReference type="EMBL" id="OV725077">
    <property type="protein sequence ID" value="CAH1391963.1"/>
    <property type="molecule type" value="Genomic_DNA"/>
</dbReference>
<gene>
    <name evidence="1" type="ORF">NEZAVI_LOCUS2877</name>
</gene>